<organism evidence="3 5">
    <name type="scientific">Rotaria sordida</name>
    <dbReference type="NCBI Taxonomy" id="392033"/>
    <lineage>
        <taxon>Eukaryota</taxon>
        <taxon>Metazoa</taxon>
        <taxon>Spiralia</taxon>
        <taxon>Gnathifera</taxon>
        <taxon>Rotifera</taxon>
        <taxon>Eurotatoria</taxon>
        <taxon>Bdelloidea</taxon>
        <taxon>Philodinida</taxon>
        <taxon>Philodinidae</taxon>
        <taxon>Rotaria</taxon>
    </lineage>
</organism>
<dbReference type="Pfam" id="PF26215">
    <property type="entry name" value="HTH_animal"/>
    <property type="match status" value="1"/>
</dbReference>
<protein>
    <recommendedName>
        <fullName evidence="2">Reverse transcriptase domain-containing protein</fullName>
    </recommendedName>
</protein>
<accession>A0A815JBD0</accession>
<feature type="region of interest" description="Disordered" evidence="1">
    <location>
        <begin position="794"/>
        <end position="827"/>
    </location>
</feature>
<feature type="compositionally biased region" description="Low complexity" evidence="1">
    <location>
        <begin position="850"/>
        <end position="869"/>
    </location>
</feature>
<evidence type="ECO:0000256" key="1">
    <source>
        <dbReference type="SAM" id="MobiDB-lite"/>
    </source>
</evidence>
<keyword evidence="6" id="KW-1185">Reference proteome</keyword>
<gene>
    <name evidence="4" type="ORF">JXQ802_LOCUS49939</name>
    <name evidence="3" type="ORF">PYM288_LOCUS33805</name>
</gene>
<feature type="compositionally biased region" description="Low complexity" evidence="1">
    <location>
        <begin position="818"/>
        <end position="827"/>
    </location>
</feature>
<dbReference type="PROSITE" id="PS50878">
    <property type="entry name" value="RT_POL"/>
    <property type="match status" value="1"/>
</dbReference>
<proteinExistence type="predicted"/>
<dbReference type="AlphaFoldDB" id="A0A815JBD0"/>
<dbReference type="Pfam" id="PF00078">
    <property type="entry name" value="RVT_1"/>
    <property type="match status" value="1"/>
</dbReference>
<comment type="caution">
    <text evidence="3">The sequence shown here is derived from an EMBL/GenBank/DDBJ whole genome shotgun (WGS) entry which is preliminary data.</text>
</comment>
<evidence type="ECO:0000313" key="5">
    <source>
        <dbReference type="Proteomes" id="UP000663854"/>
    </source>
</evidence>
<feature type="region of interest" description="Disordered" evidence="1">
    <location>
        <begin position="850"/>
        <end position="877"/>
    </location>
</feature>
<dbReference type="EMBL" id="CAJNOL010006230">
    <property type="protein sequence ID" value="CAF1615608.1"/>
    <property type="molecule type" value="Genomic_DNA"/>
</dbReference>
<sequence>NILDYTLDKIDKILTRSKPSSTNDNDNKQQTILNARRLKKIGRFKYDMLELSIAAGEDKVRYYDKIAKKEKKKLLMITNKFKKNNSDSDLFTQLMAAIEAREKHMIERADYITQQKMKSFFDEAPAMLLSLFFANTIIPLSNEQLLIINKGLKFIPPCQSRFFYKEPMEEIIEQEYKRLYDKNCKNLIKYTFSTKDARATEFFSEVKHLLEELYTKPLPKKLKVKARYIYKMIKSMKGKLRKANIAVGQTDKSKLFFFIDAQEYEEKIRNYMSKTNAYQETISGICPLADDLHSVLTLLDYLQKHNRITKEQYKQMYPNLKTLELAHIYFNLKVHKPEMSVRPILASINAPARNISSFLDQLLTPIYNYVTKDITFINSIDLIRKLNEYQQQGYLTSTTLFVIFDVTDLYTMIPRDGAIAALTRFCEKYSINRKIANLNIDTIIRLARIILDTNSFAYKDKYYRQIKGGAMGSPFTMVLANIYMLEWEQKLIQHQNRQHEMYGRYIDDVFMTTNLSKEEILQQLHETMKTDPNIKITITINQALEYLDASIENNNGQLKTTIYHKSAWEPHILSYESDHPRHMHANIIYTMLVRAARLCSSVENFDMERLSTEMILLVNGYPPKFIQQHMKNFFIQHNAMNVWTELNSEAYQQLHNTLLYKPTRRELKSKVQTNGALILNRNNYEHKDQIYLHYTFENGPLLDFKKEYRQIWQKFYVYPGSRLRNTRLILGTILNRTLQSLLIHKKPKRDMLTIMQPTSDQNQNIDSTIDQLLSNDFVTTNQSTIELSTTNTITTENNFIHNPERNQTAARRARPQQHHQQQTSQQLLASPWHPLLNQPVQFRPFQQFQPRRRQQLNQAQRQQHPQQPRQRTEPRRYRRYRQWQERLNQRSLDRQFQTRQTYYRDRYVDYDSDDHLSIEDMHDELLEGYEWEQMDETTKWEQEHIKDIERLATQDILMITQDEIDQIQHIETAKQITENEKKERNIHLLNQNDLFEQLQFIQLQLRQP</sequence>
<dbReference type="Proteomes" id="UP000663870">
    <property type="component" value="Unassembled WGS sequence"/>
</dbReference>
<feature type="non-terminal residue" evidence="3">
    <location>
        <position position="1"/>
    </location>
</feature>
<dbReference type="PANTHER" id="PTHR21301">
    <property type="entry name" value="REVERSE TRANSCRIPTASE"/>
    <property type="match status" value="1"/>
</dbReference>
<dbReference type="Proteomes" id="UP000663854">
    <property type="component" value="Unassembled WGS sequence"/>
</dbReference>
<dbReference type="InterPro" id="IPR000477">
    <property type="entry name" value="RT_dom"/>
</dbReference>
<evidence type="ECO:0000313" key="6">
    <source>
        <dbReference type="Proteomes" id="UP000663870"/>
    </source>
</evidence>
<reference evidence="3" key="1">
    <citation type="submission" date="2021-02" db="EMBL/GenBank/DDBJ databases">
        <authorList>
            <person name="Nowell W R."/>
        </authorList>
    </citation>
    <scope>NUCLEOTIDE SEQUENCE</scope>
</reference>
<dbReference type="InterPro" id="IPR058912">
    <property type="entry name" value="HTH_animal"/>
</dbReference>
<evidence type="ECO:0000313" key="3">
    <source>
        <dbReference type="EMBL" id="CAF1380034.1"/>
    </source>
</evidence>
<evidence type="ECO:0000259" key="2">
    <source>
        <dbReference type="PROSITE" id="PS50878"/>
    </source>
</evidence>
<feature type="domain" description="Reverse transcriptase" evidence="2">
    <location>
        <begin position="312"/>
        <end position="573"/>
    </location>
</feature>
<dbReference type="PANTHER" id="PTHR21301:SF10">
    <property type="entry name" value="REVERSE TRANSCRIPTASE DOMAIN-CONTAINING PROTEIN"/>
    <property type="match status" value="1"/>
</dbReference>
<evidence type="ECO:0000313" key="4">
    <source>
        <dbReference type="EMBL" id="CAF1615608.1"/>
    </source>
</evidence>
<dbReference type="EMBL" id="CAJNOH010004779">
    <property type="protein sequence ID" value="CAF1380034.1"/>
    <property type="molecule type" value="Genomic_DNA"/>
</dbReference>
<name>A0A815JBD0_9BILA</name>